<dbReference type="Proteomes" id="UP001500466">
    <property type="component" value="Unassembled WGS sequence"/>
</dbReference>
<evidence type="ECO:0000256" key="1">
    <source>
        <dbReference type="ARBA" id="ARBA00004196"/>
    </source>
</evidence>
<evidence type="ECO:0000256" key="4">
    <source>
        <dbReference type="ARBA" id="ARBA00022729"/>
    </source>
</evidence>
<keyword evidence="4 5" id="KW-0732">Signal</keyword>
<dbReference type="Gene3D" id="3.40.190.10">
    <property type="entry name" value="Periplasmic binding protein-like II"/>
    <property type="match status" value="1"/>
</dbReference>
<dbReference type="InterPro" id="IPR039424">
    <property type="entry name" value="SBP_5"/>
</dbReference>
<dbReference type="PANTHER" id="PTHR30290">
    <property type="entry name" value="PERIPLASMIC BINDING COMPONENT OF ABC TRANSPORTER"/>
    <property type="match status" value="1"/>
</dbReference>
<comment type="subcellular location">
    <subcellularLocation>
        <location evidence="1">Cell envelope</location>
    </subcellularLocation>
</comment>
<comment type="caution">
    <text evidence="7">The sequence shown here is derived from an EMBL/GenBank/DDBJ whole genome shotgun (WGS) entry which is preliminary data.</text>
</comment>
<protein>
    <submittedName>
        <fullName evidence="7">ABC transporter substrate-binding protein</fullName>
    </submittedName>
</protein>
<dbReference type="EMBL" id="BAABHS010000020">
    <property type="protein sequence ID" value="GAA4978749.1"/>
    <property type="molecule type" value="Genomic_DNA"/>
</dbReference>
<accession>A0ABP9HVB7</accession>
<evidence type="ECO:0000256" key="5">
    <source>
        <dbReference type="SAM" id="SignalP"/>
    </source>
</evidence>
<evidence type="ECO:0000313" key="7">
    <source>
        <dbReference type="EMBL" id="GAA4978749.1"/>
    </source>
</evidence>
<dbReference type="RefSeq" id="WP_345678252.1">
    <property type="nucleotide sequence ID" value="NZ_BAABHS010000020.1"/>
</dbReference>
<evidence type="ECO:0000313" key="8">
    <source>
        <dbReference type="Proteomes" id="UP001500466"/>
    </source>
</evidence>
<organism evidence="7 8">
    <name type="scientific">Yinghuangia aomiensis</name>
    <dbReference type="NCBI Taxonomy" id="676205"/>
    <lineage>
        <taxon>Bacteria</taxon>
        <taxon>Bacillati</taxon>
        <taxon>Actinomycetota</taxon>
        <taxon>Actinomycetes</taxon>
        <taxon>Kitasatosporales</taxon>
        <taxon>Streptomycetaceae</taxon>
        <taxon>Yinghuangia</taxon>
    </lineage>
</organism>
<keyword evidence="8" id="KW-1185">Reference proteome</keyword>
<evidence type="ECO:0000256" key="3">
    <source>
        <dbReference type="ARBA" id="ARBA00022448"/>
    </source>
</evidence>
<dbReference type="PIRSF" id="PIRSF002741">
    <property type="entry name" value="MppA"/>
    <property type="match status" value="1"/>
</dbReference>
<gene>
    <name evidence="7" type="ORF">GCM10023205_53620</name>
</gene>
<evidence type="ECO:0000256" key="2">
    <source>
        <dbReference type="ARBA" id="ARBA00005695"/>
    </source>
</evidence>
<dbReference type="InterPro" id="IPR000914">
    <property type="entry name" value="SBP_5_dom"/>
</dbReference>
<feature type="signal peptide" evidence="5">
    <location>
        <begin position="1"/>
        <end position="33"/>
    </location>
</feature>
<name>A0ABP9HVB7_9ACTN</name>
<keyword evidence="3" id="KW-0813">Transport</keyword>
<feature type="chain" id="PRO_5047437236" evidence="5">
    <location>
        <begin position="34"/>
        <end position="546"/>
    </location>
</feature>
<comment type="similarity">
    <text evidence="2">Belongs to the bacterial solute-binding protein 5 family.</text>
</comment>
<feature type="domain" description="Solute-binding protein family 5" evidence="6">
    <location>
        <begin position="97"/>
        <end position="458"/>
    </location>
</feature>
<proteinExistence type="inferred from homology"/>
<reference evidence="8" key="1">
    <citation type="journal article" date="2019" name="Int. J. Syst. Evol. Microbiol.">
        <title>The Global Catalogue of Microorganisms (GCM) 10K type strain sequencing project: providing services to taxonomists for standard genome sequencing and annotation.</title>
        <authorList>
            <consortium name="The Broad Institute Genomics Platform"/>
            <consortium name="The Broad Institute Genome Sequencing Center for Infectious Disease"/>
            <person name="Wu L."/>
            <person name="Ma J."/>
        </authorList>
    </citation>
    <scope>NUCLEOTIDE SEQUENCE [LARGE SCALE GENOMIC DNA]</scope>
    <source>
        <strain evidence="8">JCM 17986</strain>
    </source>
</reference>
<dbReference type="PROSITE" id="PS51257">
    <property type="entry name" value="PROKAR_LIPOPROTEIN"/>
    <property type="match status" value="1"/>
</dbReference>
<sequence length="546" mass="58439">MRTRRGIRDLFSPRPRALLAGLAVSALTLTACGGGGSNPAKPNGNEAPKPGGTLRLAISGDPITLNPRGKSSGDEAMFIIRQLFDSLVRQNPSTGAIEPWLAESWTVNTDATSYTFHLRDGVTFSDGTALTAQVVKDNFDDIAANTAQENPQIVSAFASYRSATVVDPRTVTVQFERPNSPFLSLAASTRFGVISPNALRQKFEQRDTIAGTGPFVLKSYAKNADVVLDKRMGYAWPASGRAHTGDAYLDEVKFVVIPEASVRTGSLATKSIDAMSGLLPAAVKTVKRNGAQVLAQPKPGTVYGLMPLVNVPPLDDPAVRRAIGFGVNRQEIVDTVLSPEFKTATSPLASTTPGFVDLHDLVAYNPQRAEAELDAAGWHKGPDGIRTKGGAKLSLSIGWFDQFSNSQQALELIQSQLAKIGVQVNLVKKTAAEIVSGLAASQFDYFWYAIGGGDGDVLRTAYTNAPPNYLHRNDPELQALLQQQAAIQDPAQRSAALAQAQRHILEQGLVIPVFEETALLAASPAVHALAFDADAHLDQLYDTWLS</sequence>
<dbReference type="PANTHER" id="PTHR30290:SF10">
    <property type="entry name" value="PERIPLASMIC OLIGOPEPTIDE-BINDING PROTEIN-RELATED"/>
    <property type="match status" value="1"/>
</dbReference>
<dbReference type="Gene3D" id="3.10.105.10">
    <property type="entry name" value="Dipeptide-binding Protein, Domain 3"/>
    <property type="match status" value="1"/>
</dbReference>
<dbReference type="SUPFAM" id="SSF53850">
    <property type="entry name" value="Periplasmic binding protein-like II"/>
    <property type="match status" value="1"/>
</dbReference>
<dbReference type="InterPro" id="IPR030678">
    <property type="entry name" value="Peptide/Ni-bd"/>
</dbReference>
<dbReference type="Pfam" id="PF00496">
    <property type="entry name" value="SBP_bac_5"/>
    <property type="match status" value="1"/>
</dbReference>
<dbReference type="CDD" id="cd08492">
    <property type="entry name" value="PBP2_NikA_DppA_OppA_like_15"/>
    <property type="match status" value="1"/>
</dbReference>
<evidence type="ECO:0000259" key="6">
    <source>
        <dbReference type="Pfam" id="PF00496"/>
    </source>
</evidence>